<dbReference type="PANTHER" id="PTHR31313:SF78">
    <property type="entry name" value="TRANSCRIPTION FACTOR DOMAIN-CONTAINING PROTEIN"/>
    <property type="match status" value="1"/>
</dbReference>
<feature type="compositionally biased region" description="Polar residues" evidence="7">
    <location>
        <begin position="92"/>
        <end position="103"/>
    </location>
</feature>
<dbReference type="EMBL" id="JABAYA010000028">
    <property type="protein sequence ID" value="KAF7729133.1"/>
    <property type="molecule type" value="Genomic_DNA"/>
</dbReference>
<keyword evidence="6" id="KW-0539">Nucleus</keyword>
<keyword evidence="4" id="KW-0238">DNA-binding</keyword>
<dbReference type="GO" id="GO:0003677">
    <property type="term" value="F:DNA binding"/>
    <property type="evidence" value="ECO:0007669"/>
    <property type="project" value="UniProtKB-KW"/>
</dbReference>
<dbReference type="GO" id="GO:0008270">
    <property type="term" value="F:zinc ion binding"/>
    <property type="evidence" value="ECO:0007669"/>
    <property type="project" value="InterPro"/>
</dbReference>
<feature type="compositionally biased region" description="Polar residues" evidence="7">
    <location>
        <begin position="607"/>
        <end position="618"/>
    </location>
</feature>
<name>A0A8H7EUU5_9FUNG</name>
<dbReference type="OrthoDB" id="39175at2759"/>
<accession>A0A8H7EUU5</accession>
<keyword evidence="1" id="KW-0479">Metal-binding</keyword>
<feature type="compositionally biased region" description="Polar residues" evidence="7">
    <location>
        <begin position="644"/>
        <end position="662"/>
    </location>
</feature>
<evidence type="ECO:0000259" key="8">
    <source>
        <dbReference type="SMART" id="SM00906"/>
    </source>
</evidence>
<evidence type="ECO:0000256" key="6">
    <source>
        <dbReference type="ARBA" id="ARBA00023242"/>
    </source>
</evidence>
<evidence type="ECO:0000256" key="1">
    <source>
        <dbReference type="ARBA" id="ARBA00022723"/>
    </source>
</evidence>
<protein>
    <recommendedName>
        <fullName evidence="8">Xylanolytic transcriptional activator regulatory domain-containing protein</fullName>
    </recommendedName>
</protein>
<feature type="compositionally biased region" description="Polar residues" evidence="7">
    <location>
        <begin position="860"/>
        <end position="872"/>
    </location>
</feature>
<evidence type="ECO:0000313" key="10">
    <source>
        <dbReference type="Proteomes" id="UP000605846"/>
    </source>
</evidence>
<feature type="region of interest" description="Disordered" evidence="7">
    <location>
        <begin position="860"/>
        <end position="883"/>
    </location>
</feature>
<keyword evidence="2" id="KW-0862">Zinc</keyword>
<dbReference type="Proteomes" id="UP000605846">
    <property type="component" value="Unassembled WGS sequence"/>
</dbReference>
<evidence type="ECO:0000313" key="9">
    <source>
        <dbReference type="EMBL" id="KAF7729133.1"/>
    </source>
</evidence>
<proteinExistence type="predicted"/>
<feature type="region of interest" description="Disordered" evidence="7">
    <location>
        <begin position="602"/>
        <end position="662"/>
    </location>
</feature>
<comment type="caution">
    <text evidence="9">The sequence shown here is derived from an EMBL/GenBank/DDBJ whole genome shotgun (WGS) entry which is preliminary data.</text>
</comment>
<keyword evidence="3" id="KW-0805">Transcription regulation</keyword>
<dbReference type="InterPro" id="IPR051615">
    <property type="entry name" value="Transcr_Regulatory_Elem"/>
</dbReference>
<gene>
    <name evidence="9" type="ORF">EC973_004901</name>
</gene>
<sequence>MYLQRYYQKEAIENRLYKLENVLEELAKEDDPKSKALLAELYAPLETATGEQICTRPVRRHQREDRNRVFHWQHPLDKSGKAKSRSKAEIRFNSTSRSPQNSFLDDPPLTYADEGEMSADDRTNDNTGQLSMDENGQVRYLGKSSGFYLLQNSRTYQNGAFHLSAYGHKSTGTRNASPASPLELPPNDLSMHLIKLYFKYFYPSLPLFYKKRLFSSVVQPIEPVSPLLLNAIYAVASRISPDVRVRSDPTSADTAGDIFFERAKSLLDDYCDLPRISTVQALLLLATHQHGAMKSARAWLYSGMAFRMAQDLGLHRNCDQWNIPPDERERRKRVFWCCFIVDRLTSAAYGRSSTFEERDCDVPFPTVDDDEEIKLDNSTDSTRPPVRLLDIFVNSIKLCDILGHVLRNLYYAKSFNNVSMQHMDHVLSSLNRELTNWYNNLPPSLQYKITDPAQGESTQDAPLPVCQMHMIYYTTVILLHRTFVPGPKQSASFTSFPSSDICTSAAKSILSIVNEMLVEDKLKYVLNYAIYYIFTAGIIFLKLASSTDEQKALGAKISLNKIMRALDEIEGTWVTAAKSCNLLGDLAGLRDINLEFGAPEKGMVTKETPSTPQSNAKSLSVLPGNEKTDRTLPPSIDEWPPSPVTSANTSQNTRYSDLNPDNNYDYMTSMTQRNLRNNTNNVLSASHSSSTWATTSYNSQDRSYMAAIGTTPTMDPFAAPDTIPGPSQRQFDPLGAAFWGVPSSLDMNEWNNYIGTQGALGQPLSTHASSLQQQPLIPSNEFSPMQPSRPPFSLLPAGLDNAIASSRNLLHTDQQVDVLSGISMPLNLPNSPTASSLLGLLNNQGSADNGRPTHNVMGRTVSSSKVDGQPSNEKADTAGLIYW</sequence>
<dbReference type="AlphaFoldDB" id="A0A8H7EUU5"/>
<evidence type="ECO:0000256" key="5">
    <source>
        <dbReference type="ARBA" id="ARBA00023163"/>
    </source>
</evidence>
<dbReference type="CDD" id="cd12148">
    <property type="entry name" value="fungal_TF_MHR"/>
    <property type="match status" value="1"/>
</dbReference>
<feature type="region of interest" description="Disordered" evidence="7">
    <location>
        <begin position="58"/>
        <end position="132"/>
    </location>
</feature>
<keyword evidence="10" id="KW-1185">Reference proteome</keyword>
<evidence type="ECO:0000256" key="2">
    <source>
        <dbReference type="ARBA" id="ARBA00022833"/>
    </source>
</evidence>
<reference evidence="9" key="1">
    <citation type="submission" date="2020-01" db="EMBL/GenBank/DDBJ databases">
        <title>Genome Sequencing of Three Apophysomyces-Like Fungal Strains Confirms a Novel Fungal Genus in the Mucoromycota with divergent Burkholderia-like Endosymbiotic Bacteria.</title>
        <authorList>
            <person name="Stajich J.E."/>
            <person name="Macias A.M."/>
            <person name="Carter-House D."/>
            <person name="Lovett B."/>
            <person name="Kasson L.R."/>
            <person name="Berry K."/>
            <person name="Grigoriev I."/>
            <person name="Chang Y."/>
            <person name="Spatafora J."/>
            <person name="Kasson M.T."/>
        </authorList>
    </citation>
    <scope>NUCLEOTIDE SEQUENCE</scope>
    <source>
        <strain evidence="9">NRRL A-21654</strain>
    </source>
</reference>
<keyword evidence="5" id="KW-0804">Transcription</keyword>
<evidence type="ECO:0000256" key="7">
    <source>
        <dbReference type="SAM" id="MobiDB-lite"/>
    </source>
</evidence>
<dbReference type="SMART" id="SM00906">
    <property type="entry name" value="Fungal_trans"/>
    <property type="match status" value="1"/>
</dbReference>
<feature type="compositionally biased region" description="Basic and acidic residues" evidence="7">
    <location>
        <begin position="62"/>
        <end position="90"/>
    </location>
</feature>
<feature type="domain" description="Xylanolytic transcriptional activator regulatory" evidence="8">
    <location>
        <begin position="298"/>
        <end position="371"/>
    </location>
</feature>
<dbReference type="InterPro" id="IPR007219">
    <property type="entry name" value="XnlR_reg_dom"/>
</dbReference>
<organism evidence="9 10">
    <name type="scientific">Apophysomyces ossiformis</name>
    <dbReference type="NCBI Taxonomy" id="679940"/>
    <lineage>
        <taxon>Eukaryota</taxon>
        <taxon>Fungi</taxon>
        <taxon>Fungi incertae sedis</taxon>
        <taxon>Mucoromycota</taxon>
        <taxon>Mucoromycotina</taxon>
        <taxon>Mucoromycetes</taxon>
        <taxon>Mucorales</taxon>
        <taxon>Mucorineae</taxon>
        <taxon>Mucoraceae</taxon>
        <taxon>Apophysomyces</taxon>
    </lineage>
</organism>
<dbReference type="PANTHER" id="PTHR31313">
    <property type="entry name" value="TY1 ENHANCER ACTIVATOR"/>
    <property type="match status" value="1"/>
</dbReference>
<dbReference type="Pfam" id="PF04082">
    <property type="entry name" value="Fungal_trans"/>
    <property type="match status" value="1"/>
</dbReference>
<evidence type="ECO:0000256" key="3">
    <source>
        <dbReference type="ARBA" id="ARBA00023015"/>
    </source>
</evidence>
<dbReference type="GO" id="GO:0006351">
    <property type="term" value="P:DNA-templated transcription"/>
    <property type="evidence" value="ECO:0007669"/>
    <property type="project" value="InterPro"/>
</dbReference>
<evidence type="ECO:0000256" key="4">
    <source>
        <dbReference type="ARBA" id="ARBA00023125"/>
    </source>
</evidence>